<proteinExistence type="predicted"/>
<sequence>MRNFLTILSALLFSHFFAACSPVVLVNDVAHQARTEQTCADPSLTSVFVDAFSPSRSGHNLRPRWVFVVIDSIGNDWQIQGDIFLGWETPQNFTVPFYQLFNSALNDFVYLPSVNGAVPTASGYVSQGIVGQVLEITGILRTNKSMI</sequence>
<gene>
    <name evidence="2" type="ORF">CVT26_002870</name>
</gene>
<evidence type="ECO:0000313" key="3">
    <source>
        <dbReference type="Proteomes" id="UP000284706"/>
    </source>
</evidence>
<evidence type="ECO:0000256" key="1">
    <source>
        <dbReference type="SAM" id="SignalP"/>
    </source>
</evidence>
<reference evidence="2 3" key="1">
    <citation type="journal article" date="2018" name="Evol. Lett.">
        <title>Horizontal gene cluster transfer increased hallucinogenic mushroom diversity.</title>
        <authorList>
            <person name="Reynolds H.T."/>
            <person name="Vijayakumar V."/>
            <person name="Gluck-Thaler E."/>
            <person name="Korotkin H.B."/>
            <person name="Matheny P.B."/>
            <person name="Slot J.C."/>
        </authorList>
    </citation>
    <scope>NUCLEOTIDE SEQUENCE [LARGE SCALE GENOMIC DNA]</scope>
    <source>
        <strain evidence="2 3">SRW20</strain>
    </source>
</reference>
<feature type="chain" id="PRO_5019123400" evidence="1">
    <location>
        <begin position="20"/>
        <end position="147"/>
    </location>
</feature>
<keyword evidence="3" id="KW-1185">Reference proteome</keyword>
<keyword evidence="1" id="KW-0732">Signal</keyword>
<evidence type="ECO:0000313" key="2">
    <source>
        <dbReference type="EMBL" id="PPQ69460.1"/>
    </source>
</evidence>
<dbReference type="PROSITE" id="PS51257">
    <property type="entry name" value="PROKAR_LIPOPROTEIN"/>
    <property type="match status" value="1"/>
</dbReference>
<dbReference type="EMBL" id="NHYE01005572">
    <property type="protein sequence ID" value="PPQ69460.1"/>
    <property type="molecule type" value="Genomic_DNA"/>
</dbReference>
<dbReference type="OrthoDB" id="9971254at2759"/>
<name>A0A409VT44_9AGAR</name>
<feature type="signal peptide" evidence="1">
    <location>
        <begin position="1"/>
        <end position="19"/>
    </location>
</feature>
<protein>
    <submittedName>
        <fullName evidence="2">Uncharacterized protein</fullName>
    </submittedName>
</protein>
<comment type="caution">
    <text evidence="2">The sequence shown here is derived from an EMBL/GenBank/DDBJ whole genome shotgun (WGS) entry which is preliminary data.</text>
</comment>
<dbReference type="AlphaFoldDB" id="A0A409VT44"/>
<accession>A0A409VT44</accession>
<dbReference type="InParanoid" id="A0A409VT44"/>
<organism evidence="2 3">
    <name type="scientific">Gymnopilus dilepis</name>
    <dbReference type="NCBI Taxonomy" id="231916"/>
    <lineage>
        <taxon>Eukaryota</taxon>
        <taxon>Fungi</taxon>
        <taxon>Dikarya</taxon>
        <taxon>Basidiomycota</taxon>
        <taxon>Agaricomycotina</taxon>
        <taxon>Agaricomycetes</taxon>
        <taxon>Agaricomycetidae</taxon>
        <taxon>Agaricales</taxon>
        <taxon>Agaricineae</taxon>
        <taxon>Hymenogastraceae</taxon>
        <taxon>Gymnopilus</taxon>
    </lineage>
</organism>
<dbReference type="Proteomes" id="UP000284706">
    <property type="component" value="Unassembled WGS sequence"/>
</dbReference>